<dbReference type="EMBL" id="JACSQF010000001">
    <property type="protein sequence ID" value="MBD7979257.1"/>
    <property type="molecule type" value="Genomic_DNA"/>
</dbReference>
<dbReference type="GO" id="GO:0016874">
    <property type="term" value="F:ligase activity"/>
    <property type="evidence" value="ECO:0007669"/>
    <property type="project" value="UniProtKB-KW"/>
</dbReference>
<keyword evidence="3 5" id="KW-1133">Transmembrane helix</keyword>
<evidence type="ECO:0000256" key="2">
    <source>
        <dbReference type="ARBA" id="ARBA00022692"/>
    </source>
</evidence>
<comment type="caution">
    <text evidence="7">The sequence shown here is derived from an EMBL/GenBank/DDBJ whole genome shotgun (WGS) entry which is preliminary data.</text>
</comment>
<evidence type="ECO:0000256" key="4">
    <source>
        <dbReference type="ARBA" id="ARBA00023136"/>
    </source>
</evidence>
<dbReference type="Gene3D" id="1.25.40.10">
    <property type="entry name" value="Tetratricopeptide repeat domain"/>
    <property type="match status" value="1"/>
</dbReference>
<feature type="transmembrane region" description="Helical" evidence="5">
    <location>
        <begin position="184"/>
        <end position="203"/>
    </location>
</feature>
<evidence type="ECO:0000256" key="3">
    <source>
        <dbReference type="ARBA" id="ARBA00022989"/>
    </source>
</evidence>
<feature type="transmembrane region" description="Helical" evidence="5">
    <location>
        <begin position="141"/>
        <end position="163"/>
    </location>
</feature>
<dbReference type="Proteomes" id="UP000655570">
    <property type="component" value="Unassembled WGS sequence"/>
</dbReference>
<sequence>MPPPDPRLSGPRRPAVVSAGLAAVRDGRAALLLMACVPLVLLPGGLDRFTLPKLAVAACAVLATVPVARRGKLPRTVAILLGLGAAWLVVAALASDAPFAQVVGRWPRYEGLVALPVYVGVVWAGARVLGPDAPDRVLFAWARMLSVVSVVLGVVSVLEATGLRPTGGDVSRPGALLGNATDQGICGMVLLALLLPYVVSTLSPASPHVVPGHTVRLLPLSGALAAITVVVVSGSRAALLGTVIVGAILTVAPRLRPRGSVRLTSRRSTPTVLAPLVASGLALSGALLLPASRARLTGEDPLAATTTEGRIDLWASIRHLVEDRPLVGNGPSGLVDAYPAYRSDLAVRVSDPSLALDSPHAWPLQAAVSGGVPLLLAALALALTVLVVGGRAASRANARTDVRSPVPQDARRLLVHGSLAAVVGTTFALSTHFTTIGTVTLVGLAAGALVSGPHGAQGTDAQSFTVRRKPWTTPLTLATGGIFCAVLFLASAGEIPLARATAAAAVGDVDAAESAFGLAKALRPWDGDVALIAAQTFSAGSEAGHEPSARATVAWAERALESHPASSEARVSLALGHLALADPMAAASVLDQVLDQGEDPRARLLRGVAAARTGDLDLARAHLDVAARNPSTADLARQNLAVLESVSGAGHRS</sequence>
<feature type="transmembrane region" description="Helical" evidence="5">
    <location>
        <begin position="77"/>
        <end position="99"/>
    </location>
</feature>
<evidence type="ECO:0000256" key="1">
    <source>
        <dbReference type="ARBA" id="ARBA00004141"/>
    </source>
</evidence>
<keyword evidence="7" id="KW-0436">Ligase</keyword>
<gene>
    <name evidence="7" type="ORF">H9641_00790</name>
</gene>
<dbReference type="PANTHER" id="PTHR37422:SF21">
    <property type="entry name" value="EXOQ-LIKE PROTEIN"/>
    <property type="match status" value="1"/>
</dbReference>
<dbReference type="SUPFAM" id="SSF48452">
    <property type="entry name" value="TPR-like"/>
    <property type="match status" value="1"/>
</dbReference>
<evidence type="ECO:0000313" key="7">
    <source>
        <dbReference type="EMBL" id="MBD7979257.1"/>
    </source>
</evidence>
<dbReference type="InterPro" id="IPR011990">
    <property type="entry name" value="TPR-like_helical_dom_sf"/>
</dbReference>
<dbReference type="PANTHER" id="PTHR37422">
    <property type="entry name" value="TEICHURONIC ACID BIOSYNTHESIS PROTEIN TUAE"/>
    <property type="match status" value="1"/>
</dbReference>
<feature type="domain" description="O-antigen ligase-related" evidence="6">
    <location>
        <begin position="223"/>
        <end position="378"/>
    </location>
</feature>
<keyword evidence="2 5" id="KW-0812">Transmembrane</keyword>
<evidence type="ECO:0000256" key="5">
    <source>
        <dbReference type="SAM" id="Phobius"/>
    </source>
</evidence>
<dbReference type="RefSeq" id="WP_191800108.1">
    <property type="nucleotide sequence ID" value="NZ_JACSQF010000001.1"/>
</dbReference>
<name>A0ABR8TU04_9CELL</name>
<feature type="transmembrane region" description="Helical" evidence="5">
    <location>
        <begin position="471"/>
        <end position="490"/>
    </location>
</feature>
<evidence type="ECO:0000313" key="8">
    <source>
        <dbReference type="Proteomes" id="UP000655570"/>
    </source>
</evidence>
<dbReference type="InterPro" id="IPR007016">
    <property type="entry name" value="O-antigen_ligase-rel_domated"/>
</dbReference>
<dbReference type="InterPro" id="IPR051533">
    <property type="entry name" value="WaaL-like"/>
</dbReference>
<keyword evidence="4 5" id="KW-0472">Membrane</keyword>
<feature type="transmembrane region" description="Helical" evidence="5">
    <location>
        <begin position="272"/>
        <end position="291"/>
    </location>
</feature>
<protein>
    <submittedName>
        <fullName evidence="7">O-antigen ligase family protein</fullName>
    </submittedName>
</protein>
<comment type="subcellular location">
    <subcellularLocation>
        <location evidence="1">Membrane</location>
        <topology evidence="1">Multi-pass membrane protein</topology>
    </subcellularLocation>
</comment>
<evidence type="ECO:0000259" key="6">
    <source>
        <dbReference type="Pfam" id="PF04932"/>
    </source>
</evidence>
<keyword evidence="8" id="KW-1185">Reference proteome</keyword>
<dbReference type="Pfam" id="PF04932">
    <property type="entry name" value="Wzy_C"/>
    <property type="match status" value="1"/>
</dbReference>
<accession>A0ABR8TU04</accession>
<feature type="transmembrane region" description="Helical" evidence="5">
    <location>
        <begin position="223"/>
        <end position="251"/>
    </location>
</feature>
<feature type="transmembrane region" description="Helical" evidence="5">
    <location>
        <begin position="372"/>
        <end position="393"/>
    </location>
</feature>
<organism evidence="7 8">
    <name type="scientific">Oerskovia merdavium</name>
    <dbReference type="NCBI Taxonomy" id="2762227"/>
    <lineage>
        <taxon>Bacteria</taxon>
        <taxon>Bacillati</taxon>
        <taxon>Actinomycetota</taxon>
        <taxon>Actinomycetes</taxon>
        <taxon>Micrococcales</taxon>
        <taxon>Cellulomonadaceae</taxon>
        <taxon>Oerskovia</taxon>
    </lineage>
</organism>
<proteinExistence type="predicted"/>
<reference evidence="7 8" key="1">
    <citation type="submission" date="2020-08" db="EMBL/GenBank/DDBJ databases">
        <title>A Genomic Blueprint of the Chicken Gut Microbiome.</title>
        <authorList>
            <person name="Gilroy R."/>
            <person name="Ravi A."/>
            <person name="Getino M."/>
            <person name="Pursley I."/>
            <person name="Horton D.L."/>
            <person name="Alikhan N.-F."/>
            <person name="Baker D."/>
            <person name="Gharbi K."/>
            <person name="Hall N."/>
            <person name="Watson M."/>
            <person name="Adriaenssens E.M."/>
            <person name="Foster-Nyarko E."/>
            <person name="Jarju S."/>
            <person name="Secka A."/>
            <person name="Antonio M."/>
            <person name="Oren A."/>
            <person name="Chaudhuri R."/>
            <person name="La Ragione R.M."/>
            <person name="Hildebrand F."/>
            <person name="Pallen M.J."/>
        </authorList>
    </citation>
    <scope>NUCLEOTIDE SEQUENCE [LARGE SCALE GENOMIC DNA]</scope>
    <source>
        <strain evidence="7 8">Sa2CUA9</strain>
    </source>
</reference>
<feature type="transmembrane region" description="Helical" evidence="5">
    <location>
        <begin position="20"/>
        <end position="42"/>
    </location>
</feature>